<evidence type="ECO:0000313" key="26">
    <source>
        <dbReference type="EMBL" id="MDR7357096.1"/>
    </source>
</evidence>
<comment type="catalytic activity">
    <reaction evidence="10">
        <text>8-oxo-dATP + H2O = 8-oxo-dAMP + diphosphate + H(+)</text>
        <dbReference type="Rhea" id="RHEA:65396"/>
        <dbReference type="ChEBI" id="CHEBI:15377"/>
        <dbReference type="ChEBI" id="CHEBI:15378"/>
        <dbReference type="ChEBI" id="CHEBI:33019"/>
        <dbReference type="ChEBI" id="CHEBI:71361"/>
        <dbReference type="ChEBI" id="CHEBI:172871"/>
    </reaction>
    <physiologicalReaction direction="left-to-right" evidence="10">
        <dbReference type="Rhea" id="RHEA:65397"/>
    </physiologicalReaction>
</comment>
<sequence length="187" mass="20047">MEHASTQTPTRVVLCLPVEHGPNGTQVLLGLKQRGFGAGRVVAPGGKIEPGESPEAAAVRELVEETSLVADIASLLPAARVYFRFPANPAADMDCTIFLTSAFTGMARPSAELAPEWHRVENLPLERMWDDSALWLGRILSGERFDALVRLAADNESVDGFSTVNWPGHGIPAADATEADFPDITQA</sequence>
<evidence type="ECO:0000256" key="3">
    <source>
        <dbReference type="ARBA" id="ARBA00005582"/>
    </source>
</evidence>
<evidence type="ECO:0000256" key="8">
    <source>
        <dbReference type="ARBA" id="ARBA00022842"/>
    </source>
</evidence>
<comment type="catalytic activity">
    <reaction evidence="22">
        <text>O(6)-methyl-dGTP + H2O = O(6)-methyl-dGMP + diphosphate + H(+)</text>
        <dbReference type="Rhea" id="RHEA:67600"/>
        <dbReference type="ChEBI" id="CHEBI:15377"/>
        <dbReference type="ChEBI" id="CHEBI:15378"/>
        <dbReference type="ChEBI" id="CHEBI:33019"/>
        <dbReference type="ChEBI" id="CHEBI:169974"/>
        <dbReference type="ChEBI" id="CHEBI:169975"/>
    </reaction>
    <physiologicalReaction direction="left-to-right" evidence="22">
        <dbReference type="Rhea" id="RHEA:67601"/>
    </physiologicalReaction>
</comment>
<dbReference type="PRINTS" id="PR00502">
    <property type="entry name" value="NUDIXFAMILY"/>
</dbReference>
<evidence type="ECO:0000256" key="14">
    <source>
        <dbReference type="ARBA" id="ARBA00026103"/>
    </source>
</evidence>
<dbReference type="PROSITE" id="PS51462">
    <property type="entry name" value="NUDIX"/>
    <property type="match status" value="1"/>
</dbReference>
<evidence type="ECO:0000256" key="24">
    <source>
        <dbReference type="ARBA" id="ARBA00053094"/>
    </source>
</evidence>
<dbReference type="Proteomes" id="UP001183817">
    <property type="component" value="Unassembled WGS sequence"/>
</dbReference>
<evidence type="ECO:0000256" key="12">
    <source>
        <dbReference type="ARBA" id="ARBA00024486"/>
    </source>
</evidence>
<keyword evidence="8" id="KW-0460">Magnesium</keyword>
<comment type="similarity">
    <text evidence="3">Belongs to the Nudix hydrolase family.</text>
</comment>
<dbReference type="EMBL" id="JAVDYI010000001">
    <property type="protein sequence ID" value="MDR7357096.1"/>
    <property type="molecule type" value="Genomic_DNA"/>
</dbReference>
<protein>
    <recommendedName>
        <fullName evidence="15">Oxidized purine nucleoside triphosphate hydrolase</fullName>
        <ecNumber evidence="14">3.6.1.56</ecNumber>
    </recommendedName>
    <alternativeName>
        <fullName evidence="19">2-hydroxy-dATP diphosphatase</fullName>
    </alternativeName>
    <alternativeName>
        <fullName evidence="18">7,8-dihydro-8-oxoguanine triphosphatase</fullName>
    </alternativeName>
    <alternativeName>
        <fullName evidence="17">8-oxo-dGTPase</fullName>
    </alternativeName>
    <alternativeName>
        <fullName evidence="20">Methylated purine nucleoside triphosphate hydrolase</fullName>
    </alternativeName>
    <alternativeName>
        <fullName evidence="16">Nucleoside diphosphate-linked moiety X motif 1</fullName>
    </alternativeName>
</protein>
<comment type="cofactor">
    <cofactor evidence="1">
        <name>Mg(2+)</name>
        <dbReference type="ChEBI" id="CHEBI:18420"/>
    </cofactor>
</comment>
<evidence type="ECO:0000256" key="10">
    <source>
        <dbReference type="ARBA" id="ARBA00024448"/>
    </source>
</evidence>
<dbReference type="InterPro" id="IPR015797">
    <property type="entry name" value="NUDIX_hydrolase-like_dom_sf"/>
</dbReference>
<evidence type="ECO:0000256" key="19">
    <source>
        <dbReference type="ARBA" id="ARBA00031927"/>
    </source>
</evidence>
<keyword evidence="5" id="KW-0963">Cytoplasm</keyword>
<comment type="subcellular location">
    <subcellularLocation>
        <location evidence="2">Cytoplasm</location>
    </subcellularLocation>
</comment>
<evidence type="ECO:0000256" key="6">
    <source>
        <dbReference type="ARBA" id="ARBA00022723"/>
    </source>
</evidence>
<comment type="catalytic activity">
    <reaction evidence="21">
        <text>N(6)-methyl-ATP + H2O = N(6)-methyl-AMP + diphosphate + H(+)</text>
        <dbReference type="Rhea" id="RHEA:67608"/>
        <dbReference type="ChEBI" id="CHEBI:15377"/>
        <dbReference type="ChEBI" id="CHEBI:15378"/>
        <dbReference type="ChEBI" id="CHEBI:33019"/>
        <dbReference type="ChEBI" id="CHEBI:144842"/>
        <dbReference type="ChEBI" id="CHEBI:172873"/>
    </reaction>
    <physiologicalReaction direction="left-to-right" evidence="21">
        <dbReference type="Rhea" id="RHEA:67609"/>
    </physiologicalReaction>
</comment>
<dbReference type="InterPro" id="IPR003563">
    <property type="entry name" value="8ODP"/>
</dbReference>
<evidence type="ECO:0000256" key="21">
    <source>
        <dbReference type="ARBA" id="ARBA00048002"/>
    </source>
</evidence>
<keyword evidence="7 26" id="KW-0378">Hydrolase</keyword>
<reference evidence="26 27" key="1">
    <citation type="submission" date="2023-07" db="EMBL/GenBank/DDBJ databases">
        <title>Sequencing the genomes of 1000 actinobacteria strains.</title>
        <authorList>
            <person name="Klenk H.-P."/>
        </authorList>
    </citation>
    <scope>NUCLEOTIDE SEQUENCE [LARGE SCALE GENOMIC DNA]</scope>
    <source>
        <strain evidence="26 27">DSM 20167</strain>
    </source>
</reference>
<evidence type="ECO:0000256" key="5">
    <source>
        <dbReference type="ARBA" id="ARBA00022490"/>
    </source>
</evidence>
<keyword evidence="6" id="KW-0479">Metal-binding</keyword>
<dbReference type="EC" id="3.6.1.56" evidence="14"/>
<evidence type="ECO:0000256" key="17">
    <source>
        <dbReference type="ARBA" id="ARBA00030634"/>
    </source>
</evidence>
<dbReference type="Pfam" id="PF00293">
    <property type="entry name" value="NUDIX"/>
    <property type="match status" value="1"/>
</dbReference>
<dbReference type="PANTHER" id="PTHR43758">
    <property type="entry name" value="7,8-DIHYDRO-8-OXOGUANINE TRIPHOSPHATASE"/>
    <property type="match status" value="1"/>
</dbReference>
<evidence type="ECO:0000313" key="27">
    <source>
        <dbReference type="Proteomes" id="UP001183817"/>
    </source>
</evidence>
<evidence type="ECO:0000256" key="23">
    <source>
        <dbReference type="ARBA" id="ARBA00049032"/>
    </source>
</evidence>
<evidence type="ECO:0000256" key="20">
    <source>
        <dbReference type="ARBA" id="ARBA00032071"/>
    </source>
</evidence>
<keyword evidence="9" id="KW-0694">RNA-binding</keyword>
<dbReference type="GO" id="GO:0035539">
    <property type="term" value="F:8-oxo-7,8-dihydrodeoxyguanosine triphosphate pyrophosphatase activity"/>
    <property type="evidence" value="ECO:0007669"/>
    <property type="project" value="UniProtKB-EC"/>
</dbReference>
<evidence type="ECO:0000256" key="9">
    <source>
        <dbReference type="ARBA" id="ARBA00022884"/>
    </source>
</evidence>
<comment type="catalytic activity">
    <reaction evidence="11">
        <text>2-oxo-dATP + H2O = 2-oxo-dAMP + diphosphate + H(+)</text>
        <dbReference type="Rhea" id="RHEA:31583"/>
        <dbReference type="ChEBI" id="CHEBI:15377"/>
        <dbReference type="ChEBI" id="CHEBI:15378"/>
        <dbReference type="ChEBI" id="CHEBI:33019"/>
        <dbReference type="ChEBI" id="CHEBI:63212"/>
        <dbReference type="ChEBI" id="CHEBI:77897"/>
        <dbReference type="EC" id="3.6.1.56"/>
    </reaction>
    <physiologicalReaction direction="left-to-right" evidence="11">
        <dbReference type="Rhea" id="RHEA:31584"/>
    </physiologicalReaction>
</comment>
<evidence type="ECO:0000256" key="16">
    <source>
        <dbReference type="ARBA" id="ARBA00029673"/>
    </source>
</evidence>
<proteinExistence type="inferred from homology"/>
<dbReference type="PANTHER" id="PTHR43758:SF2">
    <property type="entry name" value="OXIDIZED PURINE NUCLEOSIDE TRIPHOSPHATE HYDROLASE"/>
    <property type="match status" value="1"/>
</dbReference>
<name>A0ABU2BFJ9_9MICC</name>
<evidence type="ECO:0000256" key="1">
    <source>
        <dbReference type="ARBA" id="ARBA00001946"/>
    </source>
</evidence>
<dbReference type="CDD" id="cd03427">
    <property type="entry name" value="NUDIX_MTH1_Nudt1"/>
    <property type="match status" value="1"/>
</dbReference>
<evidence type="ECO:0000256" key="4">
    <source>
        <dbReference type="ARBA" id="ARBA00011245"/>
    </source>
</evidence>
<gene>
    <name evidence="26" type="ORF">J2S64_000787</name>
</gene>
<dbReference type="Gene3D" id="3.90.79.10">
    <property type="entry name" value="Nucleoside Triphosphate Pyrophosphohydrolase"/>
    <property type="match status" value="1"/>
</dbReference>
<evidence type="ECO:0000256" key="15">
    <source>
        <dbReference type="ARBA" id="ARBA00026218"/>
    </source>
</evidence>
<comment type="caution">
    <text evidence="26">The sequence shown here is derived from an EMBL/GenBank/DDBJ whole genome shotgun (WGS) entry which is preliminary data.</text>
</comment>
<accession>A0ABU2BFJ9</accession>
<dbReference type="SUPFAM" id="SSF55811">
    <property type="entry name" value="Nudix"/>
    <property type="match status" value="1"/>
</dbReference>
<feature type="domain" description="Nudix hydrolase" evidence="25">
    <location>
        <begin position="8"/>
        <end position="147"/>
    </location>
</feature>
<comment type="subunit">
    <text evidence="4">Monomer.</text>
</comment>
<evidence type="ECO:0000256" key="2">
    <source>
        <dbReference type="ARBA" id="ARBA00004496"/>
    </source>
</evidence>
<comment type="function">
    <text evidence="24">Oxidized purine nucleoside triphosphate hydrolase which is a prominent sanitizer of the oxidized nucleotide pool. Catalyzes the hydrolysis of 2-oxo-dATP (2-hydroxy-dATP) into 2-oxo-dAMP. Also has a significant hydrolase activity toward 2-oxo-ATP, 8-oxo-dGTP and 8-oxo-dATP. Through the hydrolysis of oxidized purine nucleoside triphosphates, prevents their incorporation into DNA and the subsequent transversions A:T to C:G and G:C to T:A. Also catalyzes the hydrolysis of methylated purine nucleoside triphosphate preventing their integration into DNA. Through this antimutagenic activity protects cells from oxidative stress.</text>
</comment>
<dbReference type="RefSeq" id="WP_310288315.1">
    <property type="nucleotide sequence ID" value="NZ_BAAAWO010000001.1"/>
</dbReference>
<comment type="catalytic activity">
    <reaction evidence="13">
        <text>2-oxo-ATP + H2O = 2-oxo-AMP + diphosphate + H(+)</text>
        <dbReference type="Rhea" id="RHEA:67392"/>
        <dbReference type="ChEBI" id="CHEBI:15377"/>
        <dbReference type="ChEBI" id="CHEBI:15378"/>
        <dbReference type="ChEBI" id="CHEBI:33019"/>
        <dbReference type="ChEBI" id="CHEBI:71395"/>
        <dbReference type="ChEBI" id="CHEBI:172878"/>
    </reaction>
    <physiologicalReaction direction="left-to-right" evidence="13">
        <dbReference type="Rhea" id="RHEA:67393"/>
    </physiologicalReaction>
</comment>
<evidence type="ECO:0000256" key="7">
    <source>
        <dbReference type="ARBA" id="ARBA00022801"/>
    </source>
</evidence>
<keyword evidence="27" id="KW-1185">Reference proteome</keyword>
<evidence type="ECO:0000256" key="18">
    <source>
        <dbReference type="ARBA" id="ARBA00030682"/>
    </source>
</evidence>
<organism evidence="26 27">
    <name type="scientific">Paeniglutamicibacter sulfureus</name>
    <dbReference type="NCBI Taxonomy" id="43666"/>
    <lineage>
        <taxon>Bacteria</taxon>
        <taxon>Bacillati</taxon>
        <taxon>Actinomycetota</taxon>
        <taxon>Actinomycetes</taxon>
        <taxon>Micrococcales</taxon>
        <taxon>Micrococcaceae</taxon>
        <taxon>Paeniglutamicibacter</taxon>
    </lineage>
</organism>
<evidence type="ECO:0000259" key="25">
    <source>
        <dbReference type="PROSITE" id="PS51462"/>
    </source>
</evidence>
<dbReference type="PRINTS" id="PR01403">
    <property type="entry name" value="8OXTPHPHTASE"/>
</dbReference>
<evidence type="ECO:0000256" key="13">
    <source>
        <dbReference type="ARBA" id="ARBA00024596"/>
    </source>
</evidence>
<comment type="catalytic activity">
    <reaction evidence="12">
        <text>8-oxo-dGTP + H2O = 8-oxo-dGMP + diphosphate + H(+)</text>
        <dbReference type="Rhea" id="RHEA:31575"/>
        <dbReference type="ChEBI" id="CHEBI:15377"/>
        <dbReference type="ChEBI" id="CHEBI:15378"/>
        <dbReference type="ChEBI" id="CHEBI:33019"/>
        <dbReference type="ChEBI" id="CHEBI:63224"/>
        <dbReference type="ChEBI" id="CHEBI:77896"/>
    </reaction>
    <physiologicalReaction direction="left-to-right" evidence="12">
        <dbReference type="Rhea" id="RHEA:31576"/>
    </physiologicalReaction>
</comment>
<comment type="catalytic activity">
    <reaction evidence="23">
        <text>N(6)-methyl-dATP + H2O = N(6)-methyl-dAMP + diphosphate + H(+)</text>
        <dbReference type="Rhea" id="RHEA:67604"/>
        <dbReference type="ChEBI" id="CHEBI:15377"/>
        <dbReference type="ChEBI" id="CHEBI:15378"/>
        <dbReference type="ChEBI" id="CHEBI:33019"/>
        <dbReference type="ChEBI" id="CHEBI:169976"/>
        <dbReference type="ChEBI" id="CHEBI:172872"/>
    </reaction>
    <physiologicalReaction direction="left-to-right" evidence="23">
        <dbReference type="Rhea" id="RHEA:67605"/>
    </physiologicalReaction>
</comment>
<evidence type="ECO:0000256" key="22">
    <source>
        <dbReference type="ARBA" id="ARBA00048894"/>
    </source>
</evidence>
<evidence type="ECO:0000256" key="11">
    <source>
        <dbReference type="ARBA" id="ARBA00024459"/>
    </source>
</evidence>
<dbReference type="InterPro" id="IPR000086">
    <property type="entry name" value="NUDIX_hydrolase_dom"/>
</dbReference>
<dbReference type="InterPro" id="IPR020476">
    <property type="entry name" value="Nudix_hydrolase"/>
</dbReference>